<dbReference type="Proteomes" id="UP000053660">
    <property type="component" value="Unassembled WGS sequence"/>
</dbReference>
<protein>
    <recommendedName>
        <fullName evidence="12">Small ribosomal subunit protein uS14</fullName>
    </recommendedName>
    <alternativeName>
        <fullName evidence="13">40S ribosomal protein S29</fullName>
    </alternativeName>
</protein>
<comment type="subcellular location">
    <subcellularLocation>
        <location evidence="3">Cytoplasm</location>
        <location evidence="3">Cytosol</location>
    </subcellularLocation>
    <subcellularLocation>
        <location evidence="2">Rough endoplasmic reticulum</location>
    </subcellularLocation>
</comment>
<keyword evidence="11" id="KW-0687">Ribonucleoprotein</keyword>
<dbReference type="NCBIfam" id="NF004424">
    <property type="entry name" value="PRK05766.1"/>
    <property type="match status" value="1"/>
</dbReference>
<accession>A0A0B1TC11</accession>
<evidence type="ECO:0000256" key="4">
    <source>
        <dbReference type="ARBA" id="ARBA00009083"/>
    </source>
</evidence>
<keyword evidence="9" id="KW-0694">RNA-binding</keyword>
<keyword evidence="6" id="KW-0479">Metal-binding</keyword>
<gene>
    <name evidence="14" type="ORF">OESDEN_04978</name>
</gene>
<dbReference type="GO" id="GO:0005791">
    <property type="term" value="C:rough endoplasmic reticulum"/>
    <property type="evidence" value="ECO:0007669"/>
    <property type="project" value="UniProtKB-SubCell"/>
</dbReference>
<name>A0A0B1TC11_OESDE</name>
<evidence type="ECO:0000256" key="1">
    <source>
        <dbReference type="ARBA" id="ARBA00001947"/>
    </source>
</evidence>
<evidence type="ECO:0000313" key="15">
    <source>
        <dbReference type="Proteomes" id="UP000053660"/>
    </source>
</evidence>
<dbReference type="PANTHER" id="PTHR12010">
    <property type="entry name" value="40S RIBOSOMAL PROTEIN S29"/>
    <property type="match status" value="1"/>
</dbReference>
<keyword evidence="7" id="KW-0699">rRNA-binding</keyword>
<evidence type="ECO:0000256" key="3">
    <source>
        <dbReference type="ARBA" id="ARBA00004514"/>
    </source>
</evidence>
<evidence type="ECO:0000256" key="12">
    <source>
        <dbReference type="ARBA" id="ARBA00035167"/>
    </source>
</evidence>
<dbReference type="GO" id="GO:0019843">
    <property type="term" value="F:rRNA binding"/>
    <property type="evidence" value="ECO:0007669"/>
    <property type="project" value="UniProtKB-KW"/>
</dbReference>
<evidence type="ECO:0000256" key="11">
    <source>
        <dbReference type="ARBA" id="ARBA00023274"/>
    </source>
</evidence>
<keyword evidence="15" id="KW-1185">Reference proteome</keyword>
<dbReference type="GO" id="GO:0003735">
    <property type="term" value="F:structural constituent of ribosome"/>
    <property type="evidence" value="ECO:0007669"/>
    <property type="project" value="InterPro"/>
</dbReference>
<dbReference type="HAMAP" id="MF_01364_A">
    <property type="entry name" value="Ribosomal_uS14_2_A"/>
    <property type="match status" value="1"/>
</dbReference>
<proteinExistence type="inferred from homology"/>
<evidence type="ECO:0000256" key="2">
    <source>
        <dbReference type="ARBA" id="ARBA00004427"/>
    </source>
</evidence>
<reference evidence="14 15" key="1">
    <citation type="submission" date="2014-03" db="EMBL/GenBank/DDBJ databases">
        <title>Draft genome of the hookworm Oesophagostomum dentatum.</title>
        <authorList>
            <person name="Mitreva M."/>
        </authorList>
    </citation>
    <scope>NUCLEOTIDE SEQUENCE [LARGE SCALE GENOMIC DNA]</scope>
    <source>
        <strain evidence="14 15">OD-Hann</strain>
    </source>
</reference>
<dbReference type="FunFam" id="4.10.830.10:FF:000002">
    <property type="entry name" value="40S ribosomal protein S29"/>
    <property type="match status" value="1"/>
</dbReference>
<dbReference type="PROSITE" id="PS00527">
    <property type="entry name" value="RIBOSOMAL_S14"/>
    <property type="match status" value="1"/>
</dbReference>
<dbReference type="GO" id="GO:0022627">
    <property type="term" value="C:cytosolic small ribosomal subunit"/>
    <property type="evidence" value="ECO:0007669"/>
    <property type="project" value="TreeGrafter"/>
</dbReference>
<organism evidence="14 15">
    <name type="scientific">Oesophagostomum dentatum</name>
    <name type="common">Nodular worm</name>
    <dbReference type="NCBI Taxonomy" id="61180"/>
    <lineage>
        <taxon>Eukaryota</taxon>
        <taxon>Metazoa</taxon>
        <taxon>Ecdysozoa</taxon>
        <taxon>Nematoda</taxon>
        <taxon>Chromadorea</taxon>
        <taxon>Rhabditida</taxon>
        <taxon>Rhabditina</taxon>
        <taxon>Rhabditomorpha</taxon>
        <taxon>Strongyloidea</taxon>
        <taxon>Strongylidae</taxon>
        <taxon>Oesophagostomum</taxon>
    </lineage>
</organism>
<dbReference type="OrthoDB" id="10252683at2759"/>
<dbReference type="InterPro" id="IPR023676">
    <property type="entry name" value="Ribosomal_uS14_arc"/>
</dbReference>
<evidence type="ECO:0000256" key="10">
    <source>
        <dbReference type="ARBA" id="ARBA00022980"/>
    </source>
</evidence>
<keyword evidence="10 14" id="KW-0689">Ribosomal protein</keyword>
<comment type="subunit">
    <text evidence="5">Component of the 40S small ribosomal subunit.</text>
</comment>
<keyword evidence="8" id="KW-0862">Zinc</keyword>
<evidence type="ECO:0000256" key="5">
    <source>
        <dbReference type="ARBA" id="ARBA00011542"/>
    </source>
</evidence>
<evidence type="ECO:0000313" key="14">
    <source>
        <dbReference type="EMBL" id="KHJ95083.1"/>
    </source>
</evidence>
<evidence type="ECO:0000256" key="9">
    <source>
        <dbReference type="ARBA" id="ARBA00022884"/>
    </source>
</evidence>
<evidence type="ECO:0000256" key="6">
    <source>
        <dbReference type="ARBA" id="ARBA00022723"/>
    </source>
</evidence>
<dbReference type="InterPro" id="IPR001209">
    <property type="entry name" value="Ribosomal_uS14"/>
</dbReference>
<dbReference type="GO" id="GO:0008270">
    <property type="term" value="F:zinc ion binding"/>
    <property type="evidence" value="ECO:0007669"/>
    <property type="project" value="InterPro"/>
</dbReference>
<dbReference type="PANTHER" id="PTHR12010:SF2">
    <property type="entry name" value="40S RIBOSOMAL PROTEIN S29"/>
    <property type="match status" value="1"/>
</dbReference>
<evidence type="ECO:0000256" key="13">
    <source>
        <dbReference type="ARBA" id="ARBA00035455"/>
    </source>
</evidence>
<dbReference type="GO" id="GO:0002181">
    <property type="term" value="P:cytoplasmic translation"/>
    <property type="evidence" value="ECO:0007669"/>
    <property type="project" value="TreeGrafter"/>
</dbReference>
<evidence type="ECO:0000256" key="8">
    <source>
        <dbReference type="ARBA" id="ARBA00022833"/>
    </source>
</evidence>
<comment type="similarity">
    <text evidence="4">Belongs to the universal ribosomal protein uS14 family.</text>
</comment>
<sequence length="91" mass="10474">MGFANLWFSHPRKFGPGSRSCRVCSNHHGLIRKYGLDMCRRCFREYAKDIGFKKSGRLVDPTFDEIGRNCFSRLIARRVVDPLSAVIICVH</sequence>
<dbReference type="InterPro" id="IPR043140">
    <property type="entry name" value="Ribosomal_uS14_sf"/>
</dbReference>
<dbReference type="EMBL" id="KN550086">
    <property type="protein sequence ID" value="KHJ95083.1"/>
    <property type="molecule type" value="Genomic_DNA"/>
</dbReference>
<dbReference type="Pfam" id="PF00253">
    <property type="entry name" value="Ribosomal_S14"/>
    <property type="match status" value="1"/>
</dbReference>
<evidence type="ECO:0000256" key="7">
    <source>
        <dbReference type="ARBA" id="ARBA00022730"/>
    </source>
</evidence>
<dbReference type="Gene3D" id="4.10.830.10">
    <property type="entry name" value="30s Ribosomal Protein S14, Chain N"/>
    <property type="match status" value="1"/>
</dbReference>
<comment type="cofactor">
    <cofactor evidence="1">
        <name>Zn(2+)</name>
        <dbReference type="ChEBI" id="CHEBI:29105"/>
    </cofactor>
</comment>
<dbReference type="InterPro" id="IPR018271">
    <property type="entry name" value="Ribosomal_uS14_CS"/>
</dbReference>
<dbReference type="InterPro" id="IPR039744">
    <property type="entry name" value="RIbosomal_uS14_euk_arc"/>
</dbReference>
<dbReference type="AlphaFoldDB" id="A0A0B1TC11"/>